<dbReference type="PANTHER" id="PTHR16057">
    <property type="entry name" value="WINS1, 2 PROTEIN"/>
    <property type="match status" value="1"/>
</dbReference>
<protein>
    <submittedName>
        <fullName evidence="4 5">Uncharacterized protein LOC106765633 isoform X1</fullName>
    </submittedName>
</protein>
<evidence type="ECO:0000313" key="5">
    <source>
        <dbReference type="RefSeq" id="XP_022639040.1"/>
    </source>
</evidence>
<dbReference type="AlphaFoldDB" id="A0A1S3UIF0"/>
<reference evidence="3" key="1">
    <citation type="journal article" date="2014" name="Nat. Commun.">
        <title>Genome sequence of mungbean and insights into evolution within Vigna species.</title>
        <authorList>
            <person name="Kang Y.J."/>
            <person name="Kim S.K."/>
            <person name="Kim M.Y."/>
            <person name="Lestari P."/>
            <person name="Kim K.H."/>
            <person name="Ha B.K."/>
            <person name="Jun T.H."/>
            <person name="Hwang W.J."/>
            <person name="Lee T."/>
            <person name="Lee J."/>
            <person name="Shim S."/>
            <person name="Yoon M.Y."/>
            <person name="Jang Y.E."/>
            <person name="Han K.S."/>
            <person name="Taeprayoon P."/>
            <person name="Yoon N."/>
            <person name="Somta P."/>
            <person name="Tanya P."/>
            <person name="Kim K.S."/>
            <person name="Gwag J.G."/>
            <person name="Moon J.K."/>
            <person name="Lee Y.H."/>
            <person name="Park B.S."/>
            <person name="Bombarely A."/>
            <person name="Doyle J.J."/>
            <person name="Jackson S.A."/>
            <person name="Schafleitner R."/>
            <person name="Srinives P."/>
            <person name="Varshney R.K."/>
            <person name="Lee S.H."/>
        </authorList>
    </citation>
    <scope>NUCLEOTIDE SEQUENCE [LARGE SCALE GENOMIC DNA]</scope>
    <source>
        <strain evidence="3">cv. VC1973A</strain>
    </source>
</reference>
<evidence type="ECO:0000259" key="2">
    <source>
        <dbReference type="Pfam" id="PF14695"/>
    </source>
</evidence>
<dbReference type="STRING" id="3916.A0A1S3UIF0"/>
<evidence type="ECO:0000313" key="4">
    <source>
        <dbReference type="RefSeq" id="XP_014505807.1"/>
    </source>
</evidence>
<keyword evidence="3" id="KW-1185">Reference proteome</keyword>
<dbReference type="GeneID" id="106765633"/>
<dbReference type="Pfam" id="PF14694">
    <property type="entry name" value="LINES_N"/>
    <property type="match status" value="1"/>
</dbReference>
<gene>
    <name evidence="4 5 6" type="primary">LOC106765633</name>
</gene>
<dbReference type="PANTHER" id="PTHR16057:SF1">
    <property type="entry name" value="PROTEIN LINES HOMOLOG 1"/>
    <property type="match status" value="1"/>
</dbReference>
<evidence type="ECO:0000259" key="1">
    <source>
        <dbReference type="Pfam" id="PF14694"/>
    </source>
</evidence>
<evidence type="ECO:0000313" key="3">
    <source>
        <dbReference type="Proteomes" id="UP000087766"/>
    </source>
</evidence>
<dbReference type="InterPro" id="IPR024875">
    <property type="entry name" value="Protein_Lines"/>
</dbReference>
<sequence length="702" mass="80782">MSPAAELQCLCRLIDDYLRPYTAFPMPQEPWASVSISKEKEKEILIASSQVVTKIKLRIREFGSSAEVKRAPDEEQWCGSNQHSSVDQCLPKIVTEMMVLLTVKSEFIQHVAVNALSLTSRFVHITGNNWVRFIHFLCCWLEMAITKMISCSSGPSSGTENSEFDSSDVEFLMQYGIKDFDWSTVAGVLRVLRVICKYLEEEDYDDGLVKVYHDSVNSFLLKMPRDLLDKFRSGEFGSMKNSSSINQVHLNKFSVMEPVMIFLGTFLQFLCSLVDRNDLVETDCDSIDKHPLFITIVNLVPRLAKWCLRKQEDNAEKCIINYLNHKLLILMIRLGSLTGLDCRIPFSWIELLHNYFEEFLQQPLTQFHSDQINCLEGSPFLVSLSDGEASLTHSDHLQRQAVYLLLACSFSLISQRGENANHCTCSTLTSCFTTNPDSEHDHFCMKKGFLELYKWIQRHLPSSISTNHDNYLEICMDFMSSFLQLYLREDDLLFEVLLLLFSISSCLQQQSERKDATYQDVMKDFPFALSDIINPVYHFHLFLCEIHYDHQVLLDYLISKDTGISCAKYLLRCLQLICNSWKLFVEFPLFGEFLDQSSCKRRKIVGDGLQLVADGMPTSVDNSGSTMLVIKNYKEDNGCGFKRYNIKPFKKAAECLLSLNNSVYNLHQKKLFPYNPEVLLKRLRRFQEFCSQEKGSHGLKTE</sequence>
<dbReference type="RefSeq" id="XP_014505807.1">
    <property type="nucleotide sequence ID" value="XM_014650321.2"/>
</dbReference>
<dbReference type="RefSeq" id="XP_022639040.1">
    <property type="nucleotide sequence ID" value="XM_022783319.1"/>
</dbReference>
<dbReference type="KEGG" id="vra:106765633"/>
<dbReference type="InterPro" id="IPR029415">
    <property type="entry name" value="Lines_C"/>
</dbReference>
<proteinExistence type="predicted"/>
<reference evidence="4 5" key="2">
    <citation type="submission" date="2025-04" db="UniProtKB">
        <authorList>
            <consortium name="RefSeq"/>
        </authorList>
    </citation>
    <scope>IDENTIFICATION</scope>
    <source>
        <tissue evidence="4 5">Leaf</tissue>
    </source>
</reference>
<evidence type="ECO:0000313" key="6">
    <source>
        <dbReference type="RefSeq" id="XP_022639041.1"/>
    </source>
</evidence>
<accession>A0A1S3UIF0</accession>
<dbReference type="InterPro" id="IPR032794">
    <property type="entry name" value="LINES_N"/>
</dbReference>
<dbReference type="Pfam" id="PF14695">
    <property type="entry name" value="LINES_C"/>
    <property type="match status" value="1"/>
</dbReference>
<organism evidence="3 4">
    <name type="scientific">Vigna radiata var. radiata</name>
    <name type="common">Mung bean</name>
    <name type="synonym">Phaseolus aureus</name>
    <dbReference type="NCBI Taxonomy" id="3916"/>
    <lineage>
        <taxon>Eukaryota</taxon>
        <taxon>Viridiplantae</taxon>
        <taxon>Streptophyta</taxon>
        <taxon>Embryophyta</taxon>
        <taxon>Tracheophyta</taxon>
        <taxon>Spermatophyta</taxon>
        <taxon>Magnoliopsida</taxon>
        <taxon>eudicotyledons</taxon>
        <taxon>Gunneridae</taxon>
        <taxon>Pentapetalae</taxon>
        <taxon>rosids</taxon>
        <taxon>fabids</taxon>
        <taxon>Fabales</taxon>
        <taxon>Fabaceae</taxon>
        <taxon>Papilionoideae</taxon>
        <taxon>50 kb inversion clade</taxon>
        <taxon>NPAAA clade</taxon>
        <taxon>indigoferoid/millettioid clade</taxon>
        <taxon>Phaseoleae</taxon>
        <taxon>Vigna</taxon>
    </lineage>
</organism>
<feature type="domain" description="Protein Lines C-terminal" evidence="2">
    <location>
        <begin position="653"/>
        <end position="688"/>
    </location>
</feature>
<dbReference type="Proteomes" id="UP000087766">
    <property type="component" value="Chromosome 7"/>
</dbReference>
<dbReference type="OrthoDB" id="8251209at2759"/>
<dbReference type="RefSeq" id="XP_022639041.1">
    <property type="nucleotide sequence ID" value="XM_022783320.1"/>
</dbReference>
<name>A0A1S3UIF0_VIGRR</name>
<feature type="domain" description="Protein Lines N-terminal" evidence="1">
    <location>
        <begin position="445"/>
        <end position="586"/>
    </location>
</feature>